<dbReference type="Gene3D" id="3.30.200.20">
    <property type="entry name" value="Phosphorylase Kinase, domain 1"/>
    <property type="match status" value="1"/>
</dbReference>
<dbReference type="CDD" id="cd14334">
    <property type="entry name" value="UBA_SNF1_fungi"/>
    <property type="match status" value="1"/>
</dbReference>
<feature type="region of interest" description="Disordered" evidence="14">
    <location>
        <begin position="481"/>
        <end position="523"/>
    </location>
</feature>
<dbReference type="Gene3D" id="1.10.8.10">
    <property type="entry name" value="DNA helicase RuvA subunit, C-terminal domain"/>
    <property type="match status" value="1"/>
</dbReference>
<keyword evidence="7 16" id="KW-0418">Kinase</keyword>
<dbReference type="Pfam" id="PF08587">
    <property type="entry name" value="UBA_2"/>
    <property type="match status" value="1"/>
</dbReference>
<evidence type="ECO:0000256" key="7">
    <source>
        <dbReference type="ARBA" id="ARBA00022777"/>
    </source>
</evidence>
<name>A0A8T9CDU5_9HELO</name>
<feature type="binding site" evidence="13">
    <location>
        <position position="94"/>
    </location>
    <ligand>
        <name>ATP</name>
        <dbReference type="ChEBI" id="CHEBI:30616"/>
    </ligand>
</feature>
<dbReference type="InterPro" id="IPR028375">
    <property type="entry name" value="KA1/Ssp2_C"/>
</dbReference>
<dbReference type="OrthoDB" id="193931at2759"/>
<evidence type="ECO:0000256" key="12">
    <source>
        <dbReference type="ARBA" id="ARBA00048679"/>
    </source>
</evidence>
<evidence type="ECO:0000259" key="15">
    <source>
        <dbReference type="PROSITE" id="PS50011"/>
    </source>
</evidence>
<feature type="region of interest" description="Disordered" evidence="14">
    <location>
        <begin position="720"/>
        <end position="765"/>
    </location>
</feature>
<comment type="subcellular location">
    <subcellularLocation>
        <location evidence="1">Nucleus</location>
    </subcellularLocation>
</comment>
<dbReference type="AlphaFoldDB" id="A0A8T9CDU5"/>
<dbReference type="PROSITE" id="PS00108">
    <property type="entry name" value="PROTEIN_KINASE_ST"/>
    <property type="match status" value="1"/>
</dbReference>
<evidence type="ECO:0000256" key="5">
    <source>
        <dbReference type="ARBA" id="ARBA00022679"/>
    </source>
</evidence>
<dbReference type="GO" id="GO:0005737">
    <property type="term" value="C:cytoplasm"/>
    <property type="evidence" value="ECO:0007669"/>
    <property type="project" value="TreeGrafter"/>
</dbReference>
<keyword evidence="10" id="KW-0119">Carbohydrate metabolism</keyword>
<dbReference type="SMART" id="SM00220">
    <property type="entry name" value="S_TKc"/>
    <property type="match status" value="1"/>
</dbReference>
<evidence type="ECO:0000256" key="9">
    <source>
        <dbReference type="ARBA" id="ARBA00023242"/>
    </source>
</evidence>
<evidence type="ECO:0000256" key="8">
    <source>
        <dbReference type="ARBA" id="ARBA00022840"/>
    </source>
</evidence>
<comment type="catalytic activity">
    <reaction evidence="12">
        <text>L-seryl-[protein] + ATP = O-phospho-L-seryl-[protein] + ADP + H(+)</text>
        <dbReference type="Rhea" id="RHEA:17989"/>
        <dbReference type="Rhea" id="RHEA-COMP:9863"/>
        <dbReference type="Rhea" id="RHEA-COMP:11604"/>
        <dbReference type="ChEBI" id="CHEBI:15378"/>
        <dbReference type="ChEBI" id="CHEBI:29999"/>
        <dbReference type="ChEBI" id="CHEBI:30616"/>
        <dbReference type="ChEBI" id="CHEBI:83421"/>
        <dbReference type="ChEBI" id="CHEBI:456216"/>
        <dbReference type="EC" id="2.7.11.1"/>
    </reaction>
</comment>
<reference evidence="16 17" key="1">
    <citation type="submission" date="2018-05" db="EMBL/GenBank/DDBJ databases">
        <title>Genome sequencing and assembly of the regulated plant pathogen Lachnellula willkommii and related sister species for the development of diagnostic species identification markers.</title>
        <authorList>
            <person name="Giroux E."/>
            <person name="Bilodeau G."/>
        </authorList>
    </citation>
    <scope>NUCLEOTIDE SEQUENCE [LARGE SCALE GENOMIC DNA]</scope>
    <source>
        <strain evidence="16 17">CBS 268.59</strain>
    </source>
</reference>
<keyword evidence="8 13" id="KW-0067">ATP-binding</keyword>
<comment type="catalytic activity">
    <reaction evidence="11">
        <text>L-threonyl-[protein] + ATP = O-phospho-L-threonyl-[protein] + ADP + H(+)</text>
        <dbReference type="Rhea" id="RHEA:46608"/>
        <dbReference type="Rhea" id="RHEA-COMP:11060"/>
        <dbReference type="Rhea" id="RHEA-COMP:11605"/>
        <dbReference type="ChEBI" id="CHEBI:15378"/>
        <dbReference type="ChEBI" id="CHEBI:30013"/>
        <dbReference type="ChEBI" id="CHEBI:30616"/>
        <dbReference type="ChEBI" id="CHEBI:61977"/>
        <dbReference type="ChEBI" id="CHEBI:456216"/>
        <dbReference type="EC" id="2.7.11.1"/>
    </reaction>
</comment>
<feature type="compositionally biased region" description="Basic and acidic residues" evidence="14">
    <location>
        <begin position="679"/>
        <end position="689"/>
    </location>
</feature>
<dbReference type="GO" id="GO:0035556">
    <property type="term" value="P:intracellular signal transduction"/>
    <property type="evidence" value="ECO:0007669"/>
    <property type="project" value="TreeGrafter"/>
</dbReference>
<dbReference type="InterPro" id="IPR032270">
    <property type="entry name" value="AMPK_C"/>
</dbReference>
<feature type="compositionally biased region" description="Basic and acidic residues" evidence="14">
    <location>
        <begin position="564"/>
        <end position="582"/>
    </location>
</feature>
<keyword evidence="5" id="KW-0808">Transferase</keyword>
<dbReference type="FunFam" id="1.10.510.10:FF:000544">
    <property type="entry name" value="Non-specific serine/threonine protein kinase"/>
    <property type="match status" value="1"/>
</dbReference>
<dbReference type="PANTHER" id="PTHR24346">
    <property type="entry name" value="MAP/MICROTUBULE AFFINITY-REGULATING KINASE"/>
    <property type="match status" value="1"/>
</dbReference>
<feature type="region of interest" description="Disordered" evidence="14">
    <location>
        <begin position="651"/>
        <end position="689"/>
    </location>
</feature>
<keyword evidence="6 13" id="KW-0547">Nucleotide-binding</keyword>
<keyword evidence="9" id="KW-0539">Nucleus</keyword>
<dbReference type="PANTHER" id="PTHR24346:SF110">
    <property type="entry name" value="NON-SPECIFIC SERINE_THREONINE PROTEIN KINASE"/>
    <property type="match status" value="1"/>
</dbReference>
<comment type="caution">
    <text evidence="16">The sequence shown here is derived from an EMBL/GenBank/DDBJ whole genome shotgun (WGS) entry which is preliminary data.</text>
</comment>
<feature type="compositionally biased region" description="Low complexity" evidence="14">
    <location>
        <begin position="497"/>
        <end position="521"/>
    </location>
</feature>
<dbReference type="PROSITE" id="PS00107">
    <property type="entry name" value="PROTEIN_KINASE_ATP"/>
    <property type="match status" value="1"/>
</dbReference>
<organism evidence="16 17">
    <name type="scientific">Lachnellula suecica</name>
    <dbReference type="NCBI Taxonomy" id="602035"/>
    <lineage>
        <taxon>Eukaryota</taxon>
        <taxon>Fungi</taxon>
        <taxon>Dikarya</taxon>
        <taxon>Ascomycota</taxon>
        <taxon>Pezizomycotina</taxon>
        <taxon>Leotiomycetes</taxon>
        <taxon>Helotiales</taxon>
        <taxon>Lachnaceae</taxon>
        <taxon>Lachnellula</taxon>
    </lineage>
</organism>
<evidence type="ECO:0000313" key="16">
    <source>
        <dbReference type="EMBL" id="TVY82697.1"/>
    </source>
</evidence>
<evidence type="ECO:0000256" key="1">
    <source>
        <dbReference type="ARBA" id="ARBA00004123"/>
    </source>
</evidence>
<feature type="compositionally biased region" description="Low complexity" evidence="14">
    <location>
        <begin position="422"/>
        <end position="435"/>
    </location>
</feature>
<dbReference type="GO" id="GO:0004674">
    <property type="term" value="F:protein serine/threonine kinase activity"/>
    <property type="evidence" value="ECO:0007669"/>
    <property type="project" value="UniProtKB-KW"/>
</dbReference>
<dbReference type="CDD" id="cd14079">
    <property type="entry name" value="STKc_AMPK_alpha"/>
    <property type="match status" value="1"/>
</dbReference>
<dbReference type="GO" id="GO:0005634">
    <property type="term" value="C:nucleus"/>
    <property type="evidence" value="ECO:0007669"/>
    <property type="project" value="UniProtKB-SubCell"/>
</dbReference>
<evidence type="ECO:0000256" key="14">
    <source>
        <dbReference type="SAM" id="MobiDB-lite"/>
    </source>
</evidence>
<gene>
    <name evidence="16" type="primary">SNF1</name>
    <name evidence="16" type="ORF">LSUE1_G001120</name>
</gene>
<comment type="similarity">
    <text evidence="2">Belongs to the protein kinase superfamily. CAMK Ser/Thr protein kinase family. SNF1 subfamily.</text>
</comment>
<dbReference type="FunFam" id="3.30.200.20:FF:000236">
    <property type="entry name" value="Non-specific serine/threonine protein kinase"/>
    <property type="match status" value="1"/>
</dbReference>
<dbReference type="SUPFAM" id="SSF103243">
    <property type="entry name" value="KA1-like"/>
    <property type="match status" value="1"/>
</dbReference>
<evidence type="ECO:0000313" key="17">
    <source>
        <dbReference type="Proteomes" id="UP000469558"/>
    </source>
</evidence>
<evidence type="ECO:0000256" key="6">
    <source>
        <dbReference type="ARBA" id="ARBA00022741"/>
    </source>
</evidence>
<evidence type="ECO:0000256" key="10">
    <source>
        <dbReference type="ARBA" id="ARBA00023277"/>
    </source>
</evidence>
<accession>A0A8T9CDU5</accession>
<feature type="region of interest" description="Disordered" evidence="14">
    <location>
        <begin position="560"/>
        <end position="621"/>
    </location>
</feature>
<feature type="compositionally biased region" description="Polar residues" evidence="14">
    <location>
        <begin position="665"/>
        <end position="675"/>
    </location>
</feature>
<dbReference type="CDD" id="cd12122">
    <property type="entry name" value="AMPKA_C"/>
    <property type="match status" value="1"/>
</dbReference>
<evidence type="ECO:0000256" key="2">
    <source>
        <dbReference type="ARBA" id="ARBA00006234"/>
    </source>
</evidence>
<dbReference type="InterPro" id="IPR011009">
    <property type="entry name" value="Kinase-like_dom_sf"/>
</dbReference>
<sequence length="833" mass="92010">MMPHGAYEDGELEISLAPSANRRANNKPPDASTRRAPNGNQHQQIAPVPQKKAEQRIGAYHIIKTLGEGSFGKVKLATHRVTNQQVALKIIARKKLISRDMAGRVEREIEYLQLLRHPHIIKLYTVIKTPMEIIMVLEYAGGELFDYIVQNGKMKEREARRFFQQIICAVEYCHRHKIVHRDLKPENLLLDENLNVKIADFGLSNIMTDGNFLKTSCGSPNYAAPEVINGKLYAGPEVDVWSCGVILYVLLVGRLPFDDEHIPSLFAKIAKGHYVVPNYMSQGAAALIRKMLAVNPVHRATIDDIRLDPWFVENLPAYLQPPVEEFIDTGVDPTRAIVPKNIAPHASEAVQVKLHDQVTEKISKTMGYGIKDVQEALAAEEPSAIKDAYLIVRENKLMQANREKFQELPFHPAQEIADGTCSSSGSSSSSTPADSSKTDNQIANLADEQGKLLFQVPSPPAWNDGIKLDPIVAAAPPSTVVKAPTPEQAPPPPQPQSQPQSRPSPLLDAMSPRSSSSITTDRSIRPYVSKIGILPSSLPSYHKAYMEGRKNGAITGSALSTAHSEADEPHPQTDAEKAETARRLNPHSRSQLKLDEANKRPAGMTPVPQKKSKPTKWQFGIRSRNQPLEALGCIYRALQKLGAEWAVDEGYETTHGEGPDEERTNNNSFVSNASGASLHHAESMDQEGRKMKFSKVDPNASYKLPADPWILHVRWRKDGMHTTRTKPPRLTNSFSADELRRQSLTSLSSAGGSADLSSPPKTAAGDIPDPVELVVMHLDIQIYEMEPGVYLVDFKCAGYETSDGMLLEEKEVTSPFPFLDMASKLIIQLAEAD</sequence>
<proteinExistence type="inferred from homology"/>
<dbReference type="InterPro" id="IPR013896">
    <property type="entry name" value="SNF1_UBA"/>
</dbReference>
<dbReference type="Gene3D" id="1.10.510.10">
    <property type="entry name" value="Transferase(Phosphotransferase) domain 1"/>
    <property type="match status" value="1"/>
</dbReference>
<dbReference type="EMBL" id="QGMK01000287">
    <property type="protein sequence ID" value="TVY82697.1"/>
    <property type="molecule type" value="Genomic_DNA"/>
</dbReference>
<evidence type="ECO:0000256" key="3">
    <source>
        <dbReference type="ARBA" id="ARBA00012513"/>
    </source>
</evidence>
<dbReference type="InterPro" id="IPR008271">
    <property type="entry name" value="Ser/Thr_kinase_AS"/>
</dbReference>
<dbReference type="FunFam" id="1.10.8.10:FF:000069">
    <property type="entry name" value="Non-specific serine/threonine protein kinase"/>
    <property type="match status" value="1"/>
</dbReference>
<feature type="compositionally biased region" description="Basic and acidic residues" evidence="14">
    <location>
        <begin position="652"/>
        <end position="664"/>
    </location>
</feature>
<keyword evidence="4" id="KW-0723">Serine/threonine-protein kinase</keyword>
<keyword evidence="17" id="KW-1185">Reference proteome</keyword>
<evidence type="ECO:0000256" key="11">
    <source>
        <dbReference type="ARBA" id="ARBA00047899"/>
    </source>
</evidence>
<dbReference type="EC" id="2.7.11.1" evidence="3"/>
<dbReference type="InterPro" id="IPR017441">
    <property type="entry name" value="Protein_kinase_ATP_BS"/>
</dbReference>
<evidence type="ECO:0000256" key="13">
    <source>
        <dbReference type="PROSITE-ProRule" id="PRU10141"/>
    </source>
</evidence>
<dbReference type="Pfam" id="PF16579">
    <property type="entry name" value="AdenylateSensor"/>
    <property type="match status" value="2"/>
</dbReference>
<dbReference type="Pfam" id="PF00069">
    <property type="entry name" value="Pkinase"/>
    <property type="match status" value="1"/>
</dbReference>
<feature type="region of interest" description="Disordered" evidence="14">
    <location>
        <begin position="411"/>
        <end position="438"/>
    </location>
</feature>
<feature type="region of interest" description="Disordered" evidence="14">
    <location>
        <begin position="1"/>
        <end position="52"/>
    </location>
</feature>
<dbReference type="InterPro" id="IPR000719">
    <property type="entry name" value="Prot_kinase_dom"/>
</dbReference>
<dbReference type="PROSITE" id="PS50011">
    <property type="entry name" value="PROTEIN_KINASE_DOM"/>
    <property type="match status" value="1"/>
</dbReference>
<feature type="compositionally biased region" description="Low complexity" evidence="14">
    <location>
        <begin position="743"/>
        <end position="758"/>
    </location>
</feature>
<protein>
    <recommendedName>
        <fullName evidence="3">non-specific serine/threonine protein kinase</fullName>
        <ecNumber evidence="3">2.7.11.1</ecNumber>
    </recommendedName>
</protein>
<dbReference type="Gene3D" id="3.30.310.80">
    <property type="entry name" value="Kinase associated domain 1, KA1"/>
    <property type="match status" value="1"/>
</dbReference>
<dbReference type="Proteomes" id="UP000469558">
    <property type="component" value="Unassembled WGS sequence"/>
</dbReference>
<feature type="compositionally biased region" description="Pro residues" evidence="14">
    <location>
        <begin position="487"/>
        <end position="496"/>
    </location>
</feature>
<dbReference type="SUPFAM" id="SSF56112">
    <property type="entry name" value="Protein kinase-like (PK-like)"/>
    <property type="match status" value="1"/>
</dbReference>
<evidence type="ECO:0000256" key="4">
    <source>
        <dbReference type="ARBA" id="ARBA00022527"/>
    </source>
</evidence>
<feature type="domain" description="Protein kinase" evidence="15">
    <location>
        <begin position="60"/>
        <end position="311"/>
    </location>
</feature>
<dbReference type="GO" id="GO:0005524">
    <property type="term" value="F:ATP binding"/>
    <property type="evidence" value="ECO:0007669"/>
    <property type="project" value="UniProtKB-UniRule"/>
</dbReference>